<evidence type="ECO:0000313" key="10">
    <source>
        <dbReference type="EMBL" id="KAJ8912090.1"/>
    </source>
</evidence>
<dbReference type="GO" id="GO:0005743">
    <property type="term" value="C:mitochondrial inner membrane"/>
    <property type="evidence" value="ECO:0007669"/>
    <property type="project" value="UniProtKB-SubCell"/>
</dbReference>
<evidence type="ECO:0000256" key="2">
    <source>
        <dbReference type="ARBA" id="ARBA00006416"/>
    </source>
</evidence>
<organism evidence="10 11">
    <name type="scientific">Exocentrus adspersus</name>
    <dbReference type="NCBI Taxonomy" id="1586481"/>
    <lineage>
        <taxon>Eukaryota</taxon>
        <taxon>Metazoa</taxon>
        <taxon>Ecdysozoa</taxon>
        <taxon>Arthropoda</taxon>
        <taxon>Hexapoda</taxon>
        <taxon>Insecta</taxon>
        <taxon>Pterygota</taxon>
        <taxon>Neoptera</taxon>
        <taxon>Endopterygota</taxon>
        <taxon>Coleoptera</taxon>
        <taxon>Polyphaga</taxon>
        <taxon>Cucujiformia</taxon>
        <taxon>Chrysomeloidea</taxon>
        <taxon>Cerambycidae</taxon>
        <taxon>Lamiinae</taxon>
        <taxon>Acanthocinini</taxon>
        <taxon>Exocentrus</taxon>
    </lineage>
</organism>
<evidence type="ECO:0000256" key="3">
    <source>
        <dbReference type="ARBA" id="ARBA00022448"/>
    </source>
</evidence>
<evidence type="ECO:0000256" key="7">
    <source>
        <dbReference type="ARBA" id="ARBA00023128"/>
    </source>
</evidence>
<proteinExistence type="inferred from homology"/>
<evidence type="ECO:0000256" key="5">
    <source>
        <dbReference type="ARBA" id="ARBA00022792"/>
    </source>
</evidence>
<evidence type="ECO:0000313" key="11">
    <source>
        <dbReference type="Proteomes" id="UP001159042"/>
    </source>
</evidence>
<keyword evidence="5 9" id="KW-0999">Mitochondrion inner membrane</keyword>
<name>A0AAV8VD40_9CUCU</name>
<comment type="subcellular location">
    <subcellularLocation>
        <location evidence="1 9">Mitochondrion inner membrane</location>
        <topology evidence="1 9">Multi-pass membrane protein</topology>
    </subcellularLocation>
</comment>
<evidence type="ECO:0000256" key="8">
    <source>
        <dbReference type="ARBA" id="ARBA00023136"/>
    </source>
</evidence>
<comment type="function">
    <text evidence="9">Mediates the uptake of pyruvate into mitochondria.</text>
</comment>
<keyword evidence="4 9" id="KW-0812">Transmembrane</keyword>
<dbReference type="EMBL" id="JANEYG010000147">
    <property type="protein sequence ID" value="KAJ8912090.1"/>
    <property type="molecule type" value="Genomic_DNA"/>
</dbReference>
<dbReference type="Pfam" id="PF03650">
    <property type="entry name" value="MPC"/>
    <property type="match status" value="1"/>
</dbReference>
<reference evidence="10 11" key="1">
    <citation type="journal article" date="2023" name="Insect Mol. Biol.">
        <title>Genome sequencing provides insights into the evolution of gene families encoding plant cell wall-degrading enzymes in longhorned beetles.</title>
        <authorList>
            <person name="Shin N.R."/>
            <person name="Okamura Y."/>
            <person name="Kirsch R."/>
            <person name="Pauchet Y."/>
        </authorList>
    </citation>
    <scope>NUCLEOTIDE SEQUENCE [LARGE SCALE GENOMIC DNA]</scope>
    <source>
        <strain evidence="10">EAD_L_NR</strain>
    </source>
</reference>
<protein>
    <recommendedName>
        <fullName evidence="9">Mitochondrial pyruvate carrier</fullName>
    </recommendedName>
</protein>
<keyword evidence="6 9" id="KW-1133">Transmembrane helix</keyword>
<dbReference type="GO" id="GO:0006850">
    <property type="term" value="P:pyruvate import into mitochondria"/>
    <property type="evidence" value="ECO:0007669"/>
    <property type="project" value="InterPro"/>
</dbReference>
<keyword evidence="11" id="KW-1185">Reference proteome</keyword>
<evidence type="ECO:0000256" key="6">
    <source>
        <dbReference type="ARBA" id="ARBA00022989"/>
    </source>
</evidence>
<evidence type="ECO:0000256" key="9">
    <source>
        <dbReference type="RuleBase" id="RU363100"/>
    </source>
</evidence>
<evidence type="ECO:0000256" key="4">
    <source>
        <dbReference type="ARBA" id="ARBA00022692"/>
    </source>
</evidence>
<dbReference type="InterPro" id="IPR005336">
    <property type="entry name" value="MPC"/>
</dbReference>
<feature type="non-terminal residue" evidence="10">
    <location>
        <position position="1"/>
    </location>
</feature>
<feature type="transmembrane region" description="Helical" evidence="9">
    <location>
        <begin position="89"/>
        <end position="108"/>
    </location>
</feature>
<comment type="similarity">
    <text evidence="2 9">Belongs to the mitochondrial pyruvate carrier (MPC) (TC 2.A.105) family.</text>
</comment>
<dbReference type="AlphaFoldDB" id="A0AAV8VD40"/>
<sequence length="121" mass="14261">YAFNQGTFIKKLSNNFDHLIPERYLPLWQHPAGPKTIFFWAPLFKWGLVIAGLADLRRDPTTISLFQTLSLAITGLIWSRYSIVVIPRNYLLLSVNLFVMLIQCYQLIRMYTYRRSLEPKH</sequence>
<feature type="transmembrane region" description="Helical" evidence="9">
    <location>
        <begin position="63"/>
        <end position="83"/>
    </location>
</feature>
<gene>
    <name evidence="10" type="ORF">NQ315_012838</name>
</gene>
<keyword evidence="8 9" id="KW-0472">Membrane</keyword>
<dbReference type="Proteomes" id="UP001159042">
    <property type="component" value="Unassembled WGS sequence"/>
</dbReference>
<dbReference type="PANTHER" id="PTHR14154">
    <property type="entry name" value="UPF0041 BRAIN PROTEIN 44-RELATED"/>
    <property type="match status" value="1"/>
</dbReference>
<keyword evidence="7 9" id="KW-0496">Mitochondrion</keyword>
<accession>A0AAV8VD40</accession>
<comment type="caution">
    <text evidence="10">The sequence shown here is derived from an EMBL/GenBank/DDBJ whole genome shotgun (WGS) entry which is preliminary data.</text>
</comment>
<evidence type="ECO:0000256" key="1">
    <source>
        <dbReference type="ARBA" id="ARBA00004448"/>
    </source>
</evidence>
<keyword evidence="3 9" id="KW-0813">Transport</keyword>